<sequence length="426" mass="48148">MAEPPILMVPDNLLRANPMNPTDQNGLYSLLPIVNGYDYTGPDHLSNLKKVGDDLAKSTTIISTQIGGDFENSGPDDTISLLTSPGFQQLATMETTFHQSIKVLEDLTKLNTRTVRNVKAVVNNLIELGGNLNNFSLQIHGISDNANELGMLVEKFGSAIDSSFLNFEAFLVSTLIPQWQEPMHQLVQYYQSALHTIKFYKYKVVQYRLVHRARAARMHDLDGLTSNYHSHLKLRDLRSVDIDSPSINQAIRRIELKQKRLRGKKSWYGLFGGRKNGFNSNSGDPVEVFPEQNSETETHDNATPQNSTIMDEATASNTTVVNNSTENIATTDDNFEKTNSANFGVNAYKTRIAQLEKEVEQYNQLIELTTRDLRTLTDHVTANLQAFSLMVEEKWLRIMIGFLQGGQQMFRENIQNWQEFRLLVTA</sequence>
<comment type="caution">
    <text evidence="1">The sequence shown here is derived from an EMBL/GenBank/DDBJ whole genome shotgun (WGS) entry which is preliminary data.</text>
</comment>
<name>A0ACC2UV41_9TREE</name>
<keyword evidence="2" id="KW-1185">Reference proteome</keyword>
<reference evidence="1" key="1">
    <citation type="submission" date="2023-04" db="EMBL/GenBank/DDBJ databases">
        <title>Draft Genome sequencing of Naganishia species isolated from polar environments using Oxford Nanopore Technology.</title>
        <authorList>
            <person name="Leo P."/>
            <person name="Venkateswaran K."/>
        </authorList>
    </citation>
    <scope>NUCLEOTIDE SEQUENCE</scope>
    <source>
        <strain evidence="1">MNA-CCFEE 5261</strain>
    </source>
</reference>
<protein>
    <submittedName>
        <fullName evidence="1">Uncharacterized protein</fullName>
    </submittedName>
</protein>
<dbReference type="Proteomes" id="UP001241377">
    <property type="component" value="Unassembled WGS sequence"/>
</dbReference>
<dbReference type="EMBL" id="JASBWR010000162">
    <property type="protein sequence ID" value="KAJ9090770.1"/>
    <property type="molecule type" value="Genomic_DNA"/>
</dbReference>
<evidence type="ECO:0000313" key="2">
    <source>
        <dbReference type="Proteomes" id="UP001241377"/>
    </source>
</evidence>
<proteinExistence type="predicted"/>
<gene>
    <name evidence="1" type="ORF">QFC19_009444</name>
</gene>
<evidence type="ECO:0000313" key="1">
    <source>
        <dbReference type="EMBL" id="KAJ9090770.1"/>
    </source>
</evidence>
<accession>A0ACC2UV41</accession>
<organism evidence="1 2">
    <name type="scientific">Naganishia cerealis</name>
    <dbReference type="NCBI Taxonomy" id="610337"/>
    <lineage>
        <taxon>Eukaryota</taxon>
        <taxon>Fungi</taxon>
        <taxon>Dikarya</taxon>
        <taxon>Basidiomycota</taxon>
        <taxon>Agaricomycotina</taxon>
        <taxon>Tremellomycetes</taxon>
        <taxon>Filobasidiales</taxon>
        <taxon>Filobasidiaceae</taxon>
        <taxon>Naganishia</taxon>
    </lineage>
</organism>